<dbReference type="OrthoDB" id="5103at2759"/>
<dbReference type="GO" id="GO:0005634">
    <property type="term" value="C:nucleus"/>
    <property type="evidence" value="ECO:0007669"/>
    <property type="project" value="UniProtKB-SubCell"/>
</dbReference>
<proteinExistence type="predicted"/>
<evidence type="ECO:0000313" key="8">
    <source>
        <dbReference type="Proteomes" id="UP000008820"/>
    </source>
</evidence>
<dbReference type="AlphaFoldDB" id="A0A6I8U4Z2"/>
<feature type="compositionally biased region" description="Acidic residues" evidence="6">
    <location>
        <begin position="72"/>
        <end position="82"/>
    </location>
</feature>
<dbReference type="Proteomes" id="UP000008820">
    <property type="component" value="Chromosome 3"/>
</dbReference>
<dbReference type="InterPro" id="IPR012337">
    <property type="entry name" value="RNaseH-like_sf"/>
</dbReference>
<keyword evidence="5" id="KW-0539">Nucleus</keyword>
<evidence type="ECO:0000313" key="7">
    <source>
        <dbReference type="EnsemblMetazoa" id="AAEL022758-PA"/>
    </source>
</evidence>
<reference evidence="7 8" key="1">
    <citation type="submission" date="2017-06" db="EMBL/GenBank/DDBJ databases">
        <title>Aedes aegypti genome working group (AGWG) sequencing and assembly.</title>
        <authorList>
            <consortium name="Aedes aegypti Genome Working Group (AGWG)"/>
            <person name="Matthews B.J."/>
        </authorList>
    </citation>
    <scope>NUCLEOTIDE SEQUENCE [LARGE SCALE GENOMIC DNA]</scope>
    <source>
        <strain evidence="7 8">LVP_AGWG</strain>
    </source>
</reference>
<keyword evidence="4" id="KW-0862">Zinc</keyword>
<dbReference type="InterPro" id="IPR052035">
    <property type="entry name" value="ZnF_BED_domain_contain"/>
</dbReference>
<dbReference type="PANTHER" id="PTHR46481">
    <property type="entry name" value="ZINC FINGER BED DOMAIN-CONTAINING PROTEIN 4"/>
    <property type="match status" value="1"/>
</dbReference>
<evidence type="ECO:0000256" key="6">
    <source>
        <dbReference type="SAM" id="MobiDB-lite"/>
    </source>
</evidence>
<dbReference type="InParanoid" id="A0A6I8U4Z2"/>
<protein>
    <submittedName>
        <fullName evidence="7">Uncharacterized protein</fullName>
    </submittedName>
</protein>
<organism evidence="7 8">
    <name type="scientific">Aedes aegypti</name>
    <name type="common">Yellowfever mosquito</name>
    <name type="synonym">Culex aegypti</name>
    <dbReference type="NCBI Taxonomy" id="7159"/>
    <lineage>
        <taxon>Eukaryota</taxon>
        <taxon>Metazoa</taxon>
        <taxon>Ecdysozoa</taxon>
        <taxon>Arthropoda</taxon>
        <taxon>Hexapoda</taxon>
        <taxon>Insecta</taxon>
        <taxon>Pterygota</taxon>
        <taxon>Neoptera</taxon>
        <taxon>Endopterygota</taxon>
        <taxon>Diptera</taxon>
        <taxon>Nematocera</taxon>
        <taxon>Culicoidea</taxon>
        <taxon>Culicidae</taxon>
        <taxon>Culicinae</taxon>
        <taxon>Aedini</taxon>
        <taxon>Aedes</taxon>
        <taxon>Stegomyia</taxon>
    </lineage>
</organism>
<comment type="subcellular location">
    <subcellularLocation>
        <location evidence="1">Nucleus</location>
    </subcellularLocation>
</comment>
<dbReference type="GO" id="GO:0008270">
    <property type="term" value="F:zinc ion binding"/>
    <property type="evidence" value="ECO:0007669"/>
    <property type="project" value="UniProtKB-KW"/>
</dbReference>
<keyword evidence="2" id="KW-0479">Metal-binding</keyword>
<dbReference type="EnsemblMetazoa" id="AAEL022758-RA">
    <property type="protein sequence ID" value="AAEL022758-PA"/>
    <property type="gene ID" value="AAEL022758"/>
</dbReference>
<dbReference type="SUPFAM" id="SSF53098">
    <property type="entry name" value="Ribonuclease H-like"/>
    <property type="match status" value="1"/>
</dbReference>
<gene>
    <name evidence="7" type="primary">110678163</name>
</gene>
<accession>A0A6I8U4Z2</accession>
<evidence type="ECO:0000256" key="4">
    <source>
        <dbReference type="ARBA" id="ARBA00022833"/>
    </source>
</evidence>
<keyword evidence="8" id="KW-1185">Reference proteome</keyword>
<evidence type="ECO:0000256" key="5">
    <source>
        <dbReference type="ARBA" id="ARBA00023242"/>
    </source>
</evidence>
<feature type="region of interest" description="Disordered" evidence="6">
    <location>
        <begin position="59"/>
        <end position="82"/>
    </location>
</feature>
<dbReference type="PANTHER" id="PTHR46481:SF10">
    <property type="entry name" value="ZINC FINGER BED DOMAIN-CONTAINING PROTEIN 39"/>
    <property type="match status" value="1"/>
</dbReference>
<evidence type="ECO:0000256" key="2">
    <source>
        <dbReference type="ARBA" id="ARBA00022723"/>
    </source>
</evidence>
<keyword evidence="3" id="KW-0863">Zinc-finger</keyword>
<name>A0A6I8U4Z2_AEDAE</name>
<evidence type="ECO:0000256" key="3">
    <source>
        <dbReference type="ARBA" id="ARBA00022771"/>
    </source>
</evidence>
<reference evidence="7" key="2">
    <citation type="submission" date="2020-05" db="UniProtKB">
        <authorList>
            <consortium name="EnsemblMetazoa"/>
        </authorList>
    </citation>
    <scope>IDENTIFICATION</scope>
    <source>
        <strain evidence="7">LVP_AGWG</strain>
    </source>
</reference>
<sequence>MEISTRQTGENLKTRIEEVLELHNTNVLHVYSCTTDNGKNMLKCVSELDKSQQLALETELTSRESEQSAETAPEDFDDDPEECKEDDVAKLDKEVDEMLEAVENIFLEGNESCIAMLKCAAHTINLVVKDVVSTEDDILKKIRKVVKACRKTEFAPFFDLAKAPLPKTDVETRWGSLFDMINSFFKREDFYKDLGEKFSEIHLTNEEWIYIKEFVMSFEPLNILTKNVQADNLVLGDVYKFLKICQLKLKQIPPENRFAKAIEEALNTRSKRMMDNDAFRSALLFDQRWCFMDSPYVTPDDKLAAIEHMLKASNISKSFKPAPLEEMNPDATRFNPSVSAEDDLEALLEEECK</sequence>
<evidence type="ECO:0000256" key="1">
    <source>
        <dbReference type="ARBA" id="ARBA00004123"/>
    </source>
</evidence>